<reference evidence="4" key="1">
    <citation type="submission" date="2022-06" db="EMBL/GenBank/DDBJ databases">
        <title>Sphingomonas sp. nov. isolated from rhizosphere soil of tomato.</title>
        <authorList>
            <person name="Dong H."/>
            <person name="Gao R."/>
        </authorList>
    </citation>
    <scope>NUCLEOTIDE SEQUENCE</scope>
    <source>
        <strain evidence="4">MMSM24</strain>
    </source>
</reference>
<protein>
    <submittedName>
        <fullName evidence="4">SDR family oxidoreductase</fullName>
    </submittedName>
</protein>
<evidence type="ECO:0000256" key="1">
    <source>
        <dbReference type="ARBA" id="ARBA00006484"/>
    </source>
</evidence>
<keyword evidence="5" id="KW-1185">Reference proteome</keyword>
<evidence type="ECO:0000313" key="4">
    <source>
        <dbReference type="EMBL" id="MCW6537339.1"/>
    </source>
</evidence>
<evidence type="ECO:0000313" key="5">
    <source>
        <dbReference type="Proteomes" id="UP001165565"/>
    </source>
</evidence>
<dbReference type="PANTHER" id="PTHR43669:SF8">
    <property type="entry name" value="SHORT-CHAIN TYPE DEHYDROGENASE_REDUCTASE-RELATED"/>
    <property type="match status" value="1"/>
</dbReference>
<dbReference type="EMBL" id="JANFAV010000021">
    <property type="protein sequence ID" value="MCW6537339.1"/>
    <property type="molecule type" value="Genomic_DNA"/>
</dbReference>
<dbReference type="CDD" id="cd05233">
    <property type="entry name" value="SDR_c"/>
    <property type="match status" value="1"/>
</dbReference>
<dbReference type="AlphaFoldDB" id="A0AA41ZI25"/>
<sequence length="258" mass="26755">MDIRGRWAVVTGAASGIGRATAVRLAQAGAARVTLLDVNAAGLAESAALVAAAGAEAETGRLDVGDLPAVAAWLDRTLADGAPDILHNNAGVVSGPAAFPEMPLDRLRWIVDVNLTSLVLMTERVAQAMHPRGGGVIVNTVSTVALGPGFRDAMYAVTKAGVMMLTRCCASLKEEWGVRVAGVLPGLTDTPILHTTGRDRAADWMAPVLANNERCTPDDIAAAVIDLIADDGLAGGDWVAVRRENGAVTRQWGHDTPV</sequence>
<evidence type="ECO:0000256" key="2">
    <source>
        <dbReference type="ARBA" id="ARBA00023002"/>
    </source>
</evidence>
<name>A0AA41ZI25_9SPHN</name>
<dbReference type="InterPro" id="IPR036291">
    <property type="entry name" value="NAD(P)-bd_dom_sf"/>
</dbReference>
<comment type="similarity">
    <text evidence="1 3">Belongs to the short-chain dehydrogenases/reductases (SDR) family.</text>
</comment>
<proteinExistence type="inferred from homology"/>
<evidence type="ECO:0000256" key="3">
    <source>
        <dbReference type="RuleBase" id="RU000363"/>
    </source>
</evidence>
<dbReference type="PRINTS" id="PR00081">
    <property type="entry name" value="GDHRDH"/>
</dbReference>
<accession>A0AA41ZI25</accession>
<organism evidence="4 5">
    <name type="scientific">Sphingomonas lycopersici</name>
    <dbReference type="NCBI Taxonomy" id="2951807"/>
    <lineage>
        <taxon>Bacteria</taxon>
        <taxon>Pseudomonadati</taxon>
        <taxon>Pseudomonadota</taxon>
        <taxon>Alphaproteobacteria</taxon>
        <taxon>Sphingomonadales</taxon>
        <taxon>Sphingomonadaceae</taxon>
        <taxon>Sphingomonas</taxon>
    </lineage>
</organism>
<keyword evidence="2" id="KW-0560">Oxidoreductase</keyword>
<dbReference type="GO" id="GO:0016491">
    <property type="term" value="F:oxidoreductase activity"/>
    <property type="evidence" value="ECO:0007669"/>
    <property type="project" value="UniProtKB-KW"/>
</dbReference>
<dbReference type="PANTHER" id="PTHR43669">
    <property type="entry name" value="5-KETO-D-GLUCONATE 5-REDUCTASE"/>
    <property type="match status" value="1"/>
</dbReference>
<gene>
    <name evidence="4" type="ORF">NEE01_21380</name>
</gene>
<dbReference type="Proteomes" id="UP001165565">
    <property type="component" value="Unassembled WGS sequence"/>
</dbReference>
<dbReference type="RefSeq" id="WP_265271333.1">
    <property type="nucleotide sequence ID" value="NZ_JANFAV010000021.1"/>
</dbReference>
<dbReference type="Gene3D" id="3.40.50.720">
    <property type="entry name" value="NAD(P)-binding Rossmann-like Domain"/>
    <property type="match status" value="1"/>
</dbReference>
<dbReference type="SUPFAM" id="SSF51735">
    <property type="entry name" value="NAD(P)-binding Rossmann-fold domains"/>
    <property type="match status" value="1"/>
</dbReference>
<dbReference type="PRINTS" id="PR00080">
    <property type="entry name" value="SDRFAMILY"/>
</dbReference>
<dbReference type="Pfam" id="PF00106">
    <property type="entry name" value="adh_short"/>
    <property type="match status" value="1"/>
</dbReference>
<dbReference type="InterPro" id="IPR002347">
    <property type="entry name" value="SDR_fam"/>
</dbReference>
<comment type="caution">
    <text evidence="4">The sequence shown here is derived from an EMBL/GenBank/DDBJ whole genome shotgun (WGS) entry which is preliminary data.</text>
</comment>